<evidence type="ECO:0000313" key="2">
    <source>
        <dbReference type="Proteomes" id="UP000308430"/>
    </source>
</evidence>
<evidence type="ECO:0000313" key="1">
    <source>
        <dbReference type="EMBL" id="THF61070.1"/>
    </source>
</evidence>
<dbReference type="PANTHER" id="PTHR30337">
    <property type="entry name" value="COMPONENT OF ATP-DEPENDENT DSDNA EXONUCLEASE"/>
    <property type="match status" value="1"/>
</dbReference>
<sequence>MRIAHFSDLHYGTATLDEADRCFGAAVDRAIAARAEAAVLSGDATDHGLDLHEPAALRLLAQVRRLASHCPVLMLQGTFSHEPPGTLAVFRLLGARYPVHAAERIEQVALLADGRWQASAGWCFDAVPPGARALFSCVPTINKAVVAATVGSAEAAQAVGEHLARLLAGFAPANRRARAQDIPTIAVSHGTVFGSVNEHGVPMAGFDHEFSTGALFATEARAVMLGHIHRHQRWEQDGPAGRQCIAYAGSIGRFHYGEEGDKGFLLWTVAADAADCELLPTPACRTVDIVFEGRPDLDALREAIARHGVDGARVRVRWTVADEDRHAVDRAAIMRLLAGAAQTKLEGRIVPVVRTRAAGIAQLGSLADKVRVWAELTGVGPAGLLACLAVLEAEAPAAIAERVLQGAGGLGASSSADCR</sequence>
<dbReference type="EMBL" id="SSOC01000010">
    <property type="protein sequence ID" value="THF61070.1"/>
    <property type="molecule type" value="Genomic_DNA"/>
</dbReference>
<dbReference type="AlphaFoldDB" id="A0A4V3WAY3"/>
<gene>
    <name evidence="1" type="ORF">E6C76_20980</name>
</gene>
<comment type="caution">
    <text evidence="1">The sequence shown here is derived from an EMBL/GenBank/DDBJ whole genome shotgun (WGS) entry which is preliminary data.</text>
</comment>
<name>A0A4V3WAY3_9RHOO</name>
<dbReference type="InterPro" id="IPR029052">
    <property type="entry name" value="Metallo-depent_PP-like"/>
</dbReference>
<proteinExistence type="predicted"/>
<dbReference type="OrthoDB" id="8949987at2"/>
<accession>A0A4V3WAY3</accession>
<dbReference type="Proteomes" id="UP000308430">
    <property type="component" value="Unassembled WGS sequence"/>
</dbReference>
<reference evidence="1 2" key="1">
    <citation type="submission" date="2019-04" db="EMBL/GenBank/DDBJ databases">
        <title>Azoarcus nasutitermitis sp. nov. isolated from termite nest.</title>
        <authorList>
            <person name="Lin S.-Y."/>
            <person name="Hameed A."/>
            <person name="Hsu Y.-H."/>
            <person name="Young C.-C."/>
        </authorList>
    </citation>
    <scope>NUCLEOTIDE SEQUENCE [LARGE SCALE GENOMIC DNA]</scope>
    <source>
        <strain evidence="1 2">CC-YHH838</strain>
    </source>
</reference>
<protein>
    <submittedName>
        <fullName evidence="1">Metallophosphatase family protein</fullName>
    </submittedName>
</protein>
<dbReference type="InterPro" id="IPR050535">
    <property type="entry name" value="DNA_Repair-Maintenance_Comp"/>
</dbReference>
<organism evidence="1 2">
    <name type="scientific">Pseudothauera nasutitermitis</name>
    <dbReference type="NCBI Taxonomy" id="2565930"/>
    <lineage>
        <taxon>Bacteria</taxon>
        <taxon>Pseudomonadati</taxon>
        <taxon>Pseudomonadota</taxon>
        <taxon>Betaproteobacteria</taxon>
        <taxon>Rhodocyclales</taxon>
        <taxon>Zoogloeaceae</taxon>
        <taxon>Pseudothauera</taxon>
    </lineage>
</organism>
<dbReference type="RefSeq" id="WP_136350224.1">
    <property type="nucleotide sequence ID" value="NZ_SSOC01000010.1"/>
</dbReference>
<dbReference type="Gene3D" id="3.60.21.10">
    <property type="match status" value="1"/>
</dbReference>
<keyword evidence="2" id="KW-1185">Reference proteome</keyword>
<dbReference type="SUPFAM" id="SSF56300">
    <property type="entry name" value="Metallo-dependent phosphatases"/>
    <property type="match status" value="1"/>
</dbReference>